<evidence type="ECO:0000313" key="2">
    <source>
        <dbReference type="Proteomes" id="UP001057402"/>
    </source>
</evidence>
<protein>
    <submittedName>
        <fullName evidence="1">Uncharacterized protein</fullName>
    </submittedName>
</protein>
<keyword evidence="2" id="KW-1185">Reference proteome</keyword>
<gene>
    <name evidence="1" type="ORF">MLD38_005401</name>
</gene>
<accession>A0ACB9RJJ1</accession>
<organism evidence="1 2">
    <name type="scientific">Melastoma candidum</name>
    <dbReference type="NCBI Taxonomy" id="119954"/>
    <lineage>
        <taxon>Eukaryota</taxon>
        <taxon>Viridiplantae</taxon>
        <taxon>Streptophyta</taxon>
        <taxon>Embryophyta</taxon>
        <taxon>Tracheophyta</taxon>
        <taxon>Spermatophyta</taxon>
        <taxon>Magnoliopsida</taxon>
        <taxon>eudicotyledons</taxon>
        <taxon>Gunneridae</taxon>
        <taxon>Pentapetalae</taxon>
        <taxon>rosids</taxon>
        <taxon>malvids</taxon>
        <taxon>Myrtales</taxon>
        <taxon>Melastomataceae</taxon>
        <taxon>Melastomatoideae</taxon>
        <taxon>Melastomateae</taxon>
        <taxon>Melastoma</taxon>
    </lineage>
</organism>
<proteinExistence type="predicted"/>
<dbReference type="EMBL" id="CM042882">
    <property type="protein sequence ID" value="KAI4379060.1"/>
    <property type="molecule type" value="Genomic_DNA"/>
</dbReference>
<dbReference type="Proteomes" id="UP001057402">
    <property type="component" value="Chromosome 3"/>
</dbReference>
<evidence type="ECO:0000313" key="1">
    <source>
        <dbReference type="EMBL" id="KAI4379060.1"/>
    </source>
</evidence>
<name>A0ACB9RJJ1_9MYRT</name>
<reference evidence="2" key="1">
    <citation type="journal article" date="2023" name="Front. Plant Sci.">
        <title>Chromosomal-level genome assembly of Melastoma candidum provides insights into trichome evolution.</title>
        <authorList>
            <person name="Zhong Y."/>
            <person name="Wu W."/>
            <person name="Sun C."/>
            <person name="Zou P."/>
            <person name="Liu Y."/>
            <person name="Dai S."/>
            <person name="Zhou R."/>
        </authorList>
    </citation>
    <scope>NUCLEOTIDE SEQUENCE [LARGE SCALE GENOMIC DNA]</scope>
</reference>
<sequence>MILFELITEQEKDVRKSKNAENIGEVTFLPFSLRVWPFSLFTSSMWTIEEREAKGSRRSSALSSLTISWIMGLYPLQLGKESFLLAFRCICVCCVYACVFHHDQFFSSLDGD</sequence>
<comment type="caution">
    <text evidence="1">The sequence shown here is derived from an EMBL/GenBank/DDBJ whole genome shotgun (WGS) entry which is preliminary data.</text>
</comment>